<feature type="transmembrane region" description="Helical" evidence="1">
    <location>
        <begin position="14"/>
        <end position="36"/>
    </location>
</feature>
<proteinExistence type="predicted"/>
<gene>
    <name evidence="2" type="ORF">METZ01_LOCUS181897</name>
</gene>
<dbReference type="AlphaFoldDB" id="A0A382CUQ1"/>
<dbReference type="EMBL" id="UINC01035899">
    <property type="protein sequence ID" value="SVB29043.1"/>
    <property type="molecule type" value="Genomic_DNA"/>
</dbReference>
<keyword evidence="1" id="KW-0812">Transmembrane</keyword>
<organism evidence="2">
    <name type="scientific">marine metagenome</name>
    <dbReference type="NCBI Taxonomy" id="408172"/>
    <lineage>
        <taxon>unclassified sequences</taxon>
        <taxon>metagenomes</taxon>
        <taxon>ecological metagenomes</taxon>
    </lineage>
</organism>
<reference evidence="2" key="1">
    <citation type="submission" date="2018-05" db="EMBL/GenBank/DDBJ databases">
        <authorList>
            <person name="Lanie J.A."/>
            <person name="Ng W.-L."/>
            <person name="Kazmierczak K.M."/>
            <person name="Andrzejewski T.M."/>
            <person name="Davidsen T.M."/>
            <person name="Wayne K.J."/>
            <person name="Tettelin H."/>
            <person name="Glass J.I."/>
            <person name="Rusch D."/>
            <person name="Podicherti R."/>
            <person name="Tsui H.-C.T."/>
            <person name="Winkler M.E."/>
        </authorList>
    </citation>
    <scope>NUCLEOTIDE SEQUENCE</scope>
</reference>
<keyword evidence="1" id="KW-1133">Transmembrane helix</keyword>
<protein>
    <submittedName>
        <fullName evidence="2">Uncharacterized protein</fullName>
    </submittedName>
</protein>
<keyword evidence="1" id="KW-0472">Membrane</keyword>
<sequence>MISLINNKKLFSRAFLKFAVIIIFVFNDLGAIRIVYSRYYGSGDTDAHYDVLSKNDGNGGVTIQVTTVGSGDGTTALAGINSYYLVQMKVGSGGTFYTVNFSGDNNTQGQWLTSGDVSTVQTKSITHA</sequence>
<accession>A0A382CUQ1</accession>
<evidence type="ECO:0000256" key="1">
    <source>
        <dbReference type="SAM" id="Phobius"/>
    </source>
</evidence>
<evidence type="ECO:0000313" key="2">
    <source>
        <dbReference type="EMBL" id="SVB29043.1"/>
    </source>
</evidence>
<name>A0A382CUQ1_9ZZZZ</name>
<feature type="non-terminal residue" evidence="2">
    <location>
        <position position="128"/>
    </location>
</feature>